<gene>
    <name evidence="3" type="ORF">OEG82_23770</name>
</gene>
<dbReference type="EMBL" id="JAOVZQ010000002">
    <property type="protein sequence ID" value="MCY0096998.1"/>
    <property type="molecule type" value="Genomic_DNA"/>
</dbReference>
<dbReference type="PANTHER" id="PTHR42928">
    <property type="entry name" value="TRICARBOXYLATE-BINDING PROTEIN"/>
    <property type="match status" value="1"/>
</dbReference>
<dbReference type="InterPro" id="IPR042100">
    <property type="entry name" value="Bug_dom1"/>
</dbReference>
<evidence type="ECO:0000256" key="2">
    <source>
        <dbReference type="SAM" id="SignalP"/>
    </source>
</evidence>
<keyword evidence="2" id="KW-0732">Signal</keyword>
<dbReference type="PANTHER" id="PTHR42928:SF5">
    <property type="entry name" value="BLR1237 PROTEIN"/>
    <property type="match status" value="1"/>
</dbReference>
<protein>
    <submittedName>
        <fullName evidence="3">Tripartite tricarboxylate transporter substrate binding protein</fullName>
    </submittedName>
</protein>
<dbReference type="RefSeq" id="WP_267615095.1">
    <property type="nucleotide sequence ID" value="NZ_JAOVZQ010000002.1"/>
</dbReference>
<name>A0ABT3YM66_9HYPH</name>
<accession>A0ABT3YM66</accession>
<feature type="chain" id="PRO_5045839895" evidence="2">
    <location>
        <begin position="27"/>
        <end position="320"/>
    </location>
</feature>
<feature type="signal peptide" evidence="2">
    <location>
        <begin position="1"/>
        <end position="26"/>
    </location>
</feature>
<keyword evidence="4" id="KW-1185">Reference proteome</keyword>
<dbReference type="Gene3D" id="3.40.190.10">
    <property type="entry name" value="Periplasmic binding protein-like II"/>
    <property type="match status" value="1"/>
</dbReference>
<reference evidence="3" key="1">
    <citation type="submission" date="2022-10" db="EMBL/GenBank/DDBJ databases">
        <title>Hoeflea sp. J2-29, isolated from marine algae.</title>
        <authorList>
            <person name="Kristyanto S."/>
            <person name="Kim J.M."/>
            <person name="Jeon C.O."/>
        </authorList>
    </citation>
    <scope>NUCLEOTIDE SEQUENCE</scope>
    <source>
        <strain evidence="3">J2-29</strain>
    </source>
</reference>
<evidence type="ECO:0000313" key="4">
    <source>
        <dbReference type="Proteomes" id="UP001081283"/>
    </source>
</evidence>
<dbReference type="Proteomes" id="UP001081283">
    <property type="component" value="Unassembled WGS sequence"/>
</dbReference>
<dbReference type="SUPFAM" id="SSF53850">
    <property type="entry name" value="Periplasmic binding protein-like II"/>
    <property type="match status" value="1"/>
</dbReference>
<comment type="similarity">
    <text evidence="1">Belongs to the UPF0065 (bug) family.</text>
</comment>
<evidence type="ECO:0000313" key="3">
    <source>
        <dbReference type="EMBL" id="MCY0096998.1"/>
    </source>
</evidence>
<dbReference type="InterPro" id="IPR005064">
    <property type="entry name" value="BUG"/>
</dbReference>
<dbReference type="PIRSF" id="PIRSF017082">
    <property type="entry name" value="YflP"/>
    <property type="match status" value="1"/>
</dbReference>
<sequence>MQFYKRLALISTAAMAAAILAPSAMAQDAFPSGPIEIISHASAGGGTDTTLRTMQPALEKALGVPVSIAVKTGGSGRVAMSYAKGRPADGYTLMLVTPTHLYTMAQGNSPVGIDEIVGIARASDDPILIVTRADGDLTTAKSMLEHDGSPLRWGTTHVGSVDHASAEVFAREADIDISVVPFEGGGELVINLMGGSLDVASLNLTEAMDAISRGDLTAVAIMAPARVDTLPDTPTTAELGLDADFSTVRGLVAMKGVPQERLDILEKALLEAMAGERYQDLLINSGMPMNSPAPGATWDPQLRKIHVNAVEVLTELGMVK</sequence>
<dbReference type="CDD" id="cd07012">
    <property type="entry name" value="PBP2_Bug_TTT"/>
    <property type="match status" value="1"/>
</dbReference>
<organism evidence="3 4">
    <name type="scientific">Hoeflea ulvae</name>
    <dbReference type="NCBI Taxonomy" id="2983764"/>
    <lineage>
        <taxon>Bacteria</taxon>
        <taxon>Pseudomonadati</taxon>
        <taxon>Pseudomonadota</taxon>
        <taxon>Alphaproteobacteria</taxon>
        <taxon>Hyphomicrobiales</taxon>
        <taxon>Rhizobiaceae</taxon>
        <taxon>Hoeflea</taxon>
    </lineage>
</organism>
<evidence type="ECO:0000256" key="1">
    <source>
        <dbReference type="ARBA" id="ARBA00006987"/>
    </source>
</evidence>
<comment type="caution">
    <text evidence="3">The sequence shown here is derived from an EMBL/GenBank/DDBJ whole genome shotgun (WGS) entry which is preliminary data.</text>
</comment>
<dbReference type="Pfam" id="PF03401">
    <property type="entry name" value="TctC"/>
    <property type="match status" value="1"/>
</dbReference>
<proteinExistence type="inferred from homology"/>
<dbReference type="Gene3D" id="3.40.190.150">
    <property type="entry name" value="Bordetella uptake gene, domain 1"/>
    <property type="match status" value="1"/>
</dbReference>